<dbReference type="Proteomes" id="UP000784294">
    <property type="component" value="Unassembled WGS sequence"/>
</dbReference>
<keyword evidence="2" id="KW-0472">Membrane</keyword>
<keyword evidence="4" id="KW-1185">Reference proteome</keyword>
<feature type="region of interest" description="Disordered" evidence="1">
    <location>
        <begin position="94"/>
        <end position="132"/>
    </location>
</feature>
<evidence type="ECO:0000256" key="1">
    <source>
        <dbReference type="SAM" id="MobiDB-lite"/>
    </source>
</evidence>
<dbReference type="EMBL" id="CAAALY010109407">
    <property type="protein sequence ID" value="VEL30104.1"/>
    <property type="molecule type" value="Genomic_DNA"/>
</dbReference>
<protein>
    <submittedName>
        <fullName evidence="3">Uncharacterized protein</fullName>
    </submittedName>
</protein>
<evidence type="ECO:0000313" key="3">
    <source>
        <dbReference type="EMBL" id="VEL30104.1"/>
    </source>
</evidence>
<sequence>MAQLATSKFHTSKGPAGVAILSLGLIIFIACICAVCGICLKNRILLGFPRPRGEAGESLLRTSIPTALGSYGNAGKRERGLGGRVCRPAMLMGHQGGVPSEREMSFLQPGGRRQGGQTGTCPGSGVSPAIRG</sequence>
<evidence type="ECO:0000313" key="4">
    <source>
        <dbReference type="Proteomes" id="UP000784294"/>
    </source>
</evidence>
<keyword evidence="2" id="KW-0812">Transmembrane</keyword>
<name>A0A3S5BM88_9PLAT</name>
<reference evidence="3" key="1">
    <citation type="submission" date="2018-11" db="EMBL/GenBank/DDBJ databases">
        <authorList>
            <consortium name="Pathogen Informatics"/>
        </authorList>
    </citation>
    <scope>NUCLEOTIDE SEQUENCE</scope>
</reference>
<comment type="caution">
    <text evidence="3">The sequence shown here is derived from an EMBL/GenBank/DDBJ whole genome shotgun (WGS) entry which is preliminary data.</text>
</comment>
<dbReference type="AlphaFoldDB" id="A0A3S5BM88"/>
<proteinExistence type="predicted"/>
<keyword evidence="2" id="KW-1133">Transmembrane helix</keyword>
<organism evidence="3 4">
    <name type="scientific">Protopolystoma xenopodis</name>
    <dbReference type="NCBI Taxonomy" id="117903"/>
    <lineage>
        <taxon>Eukaryota</taxon>
        <taxon>Metazoa</taxon>
        <taxon>Spiralia</taxon>
        <taxon>Lophotrochozoa</taxon>
        <taxon>Platyhelminthes</taxon>
        <taxon>Monogenea</taxon>
        <taxon>Polyopisthocotylea</taxon>
        <taxon>Polystomatidea</taxon>
        <taxon>Polystomatidae</taxon>
        <taxon>Protopolystoma</taxon>
    </lineage>
</organism>
<evidence type="ECO:0000256" key="2">
    <source>
        <dbReference type="SAM" id="Phobius"/>
    </source>
</evidence>
<feature type="transmembrane region" description="Helical" evidence="2">
    <location>
        <begin position="16"/>
        <end position="40"/>
    </location>
</feature>
<gene>
    <name evidence="3" type="ORF">PXEA_LOCUS23544</name>
</gene>
<accession>A0A3S5BM88</accession>